<keyword evidence="1" id="KW-0472">Membrane</keyword>
<name>A0AAU9AJP4_LYSEN</name>
<dbReference type="EMBL" id="AP014940">
    <property type="protein sequence ID" value="BAV99367.1"/>
    <property type="molecule type" value="Genomic_DNA"/>
</dbReference>
<proteinExistence type="predicted"/>
<evidence type="ECO:0000259" key="2">
    <source>
        <dbReference type="Pfam" id="PF06580"/>
    </source>
</evidence>
<feature type="transmembrane region" description="Helical" evidence="1">
    <location>
        <begin position="76"/>
        <end position="99"/>
    </location>
</feature>
<dbReference type="GeneID" id="83065678"/>
<accession>A0AAU9AJP4</accession>
<dbReference type="PANTHER" id="PTHR34220">
    <property type="entry name" value="SENSOR HISTIDINE KINASE YPDA"/>
    <property type="match status" value="1"/>
</dbReference>
<dbReference type="GO" id="GO:0016020">
    <property type="term" value="C:membrane"/>
    <property type="evidence" value="ECO:0007669"/>
    <property type="project" value="InterPro"/>
</dbReference>
<evidence type="ECO:0000256" key="1">
    <source>
        <dbReference type="SAM" id="Phobius"/>
    </source>
</evidence>
<dbReference type="AlphaFoldDB" id="A0AAU9AJP4"/>
<dbReference type="GO" id="GO:0000155">
    <property type="term" value="F:phosphorelay sensor kinase activity"/>
    <property type="evidence" value="ECO:0007669"/>
    <property type="project" value="InterPro"/>
</dbReference>
<dbReference type="Gene3D" id="3.30.565.10">
    <property type="entry name" value="Histidine kinase-like ATPase, C-terminal domain"/>
    <property type="match status" value="1"/>
</dbReference>
<dbReference type="InterPro" id="IPR036890">
    <property type="entry name" value="HATPase_C_sf"/>
</dbReference>
<dbReference type="RefSeq" id="WP_096379818.1">
    <property type="nucleotide sequence ID" value="NZ_AP014940.1"/>
</dbReference>
<feature type="transmembrane region" description="Helical" evidence="1">
    <location>
        <begin position="36"/>
        <end position="55"/>
    </location>
</feature>
<gene>
    <name evidence="3" type="ORF">LEN_3880</name>
</gene>
<dbReference type="InterPro" id="IPR010559">
    <property type="entry name" value="Sig_transdc_His_kin_internal"/>
</dbReference>
<dbReference type="Pfam" id="PF06580">
    <property type="entry name" value="His_kinase"/>
    <property type="match status" value="1"/>
</dbReference>
<dbReference type="InterPro" id="IPR050640">
    <property type="entry name" value="Bact_2-comp_sensor_kinase"/>
</dbReference>
<dbReference type="Proteomes" id="UP000218824">
    <property type="component" value="Chromosome"/>
</dbReference>
<reference evidence="3 4" key="1">
    <citation type="journal article" date="2017" name="DNA Res.">
        <title>Complete genome sequence and expression profile of the commercial lytic enzyme producer Lysobacter enzymogenes M497-1.</title>
        <authorList>
            <person name="Takami H."/>
            <person name="Toyoda A."/>
            <person name="Uchiyama I."/>
            <person name="Itoh T."/>
            <person name="Takaki Y."/>
            <person name="Arai W."/>
            <person name="Nishi S."/>
            <person name="Kawai M."/>
            <person name="Shinya K."/>
            <person name="Ikeda H."/>
        </authorList>
    </citation>
    <scope>NUCLEOTIDE SEQUENCE [LARGE SCALE GENOMIC DNA]</scope>
    <source>
        <strain evidence="3 4">M497-1</strain>
    </source>
</reference>
<evidence type="ECO:0000313" key="4">
    <source>
        <dbReference type="Proteomes" id="UP000218824"/>
    </source>
</evidence>
<feature type="transmembrane region" description="Helical" evidence="1">
    <location>
        <begin position="119"/>
        <end position="139"/>
    </location>
</feature>
<organism evidence="3 4">
    <name type="scientific">Lysobacter enzymogenes</name>
    <dbReference type="NCBI Taxonomy" id="69"/>
    <lineage>
        <taxon>Bacteria</taxon>
        <taxon>Pseudomonadati</taxon>
        <taxon>Pseudomonadota</taxon>
        <taxon>Gammaproteobacteria</taxon>
        <taxon>Lysobacterales</taxon>
        <taxon>Lysobacteraceae</taxon>
        <taxon>Lysobacter</taxon>
    </lineage>
</organism>
<feature type="domain" description="Signal transduction histidine kinase internal region" evidence="2">
    <location>
        <begin position="163"/>
        <end position="242"/>
    </location>
</feature>
<dbReference type="KEGG" id="lem:LEN_3880"/>
<evidence type="ECO:0000313" key="3">
    <source>
        <dbReference type="EMBL" id="BAV99367.1"/>
    </source>
</evidence>
<keyword evidence="1" id="KW-0812">Transmembrane</keyword>
<keyword evidence="1" id="KW-1133">Transmembrane helix</keyword>
<dbReference type="SUPFAM" id="SSF55874">
    <property type="entry name" value="ATPase domain of HSP90 chaperone/DNA topoisomerase II/histidine kinase"/>
    <property type="match status" value="1"/>
</dbReference>
<sequence length="348" mass="38583">MLRDSTRSALIDAAFWAGYCAFNLSMSAAFGRVTSGAVVIAVALAAELWLAGRLMRGIAHRRHWFELGPLRLAVRLFACVVIGAALSQLLLVPPLWIAAKGNWIYLGPDNLAGFAWPMLLMYWAQTAMALALWTALWSWTVAMRRYREGEIARLNAESLRNASELDALRARLNPHFVFNALNNLRALINEDTERARELVTRLSSTLRHALDHSQREHVSVAEELAVVDDYLAVESVHYEDRLRVTREIDPAALELRLPPMALQLLVENAIKHGIARTPGGGELSLRVRGDGGRLRIEVGNPGRIEPESVRRGVGLAYLRTRLAHASPPGAFELCQHGARVSAQLEISQ</sequence>
<dbReference type="PANTHER" id="PTHR34220:SF7">
    <property type="entry name" value="SENSOR HISTIDINE KINASE YPDA"/>
    <property type="match status" value="1"/>
</dbReference>
<protein>
    <recommendedName>
        <fullName evidence="2">Signal transduction histidine kinase internal region domain-containing protein</fullName>
    </recommendedName>
</protein>